<dbReference type="PATRIC" id="fig|585538.3.peg.525"/>
<dbReference type="Gene3D" id="1.10.3720.10">
    <property type="entry name" value="MetI-like"/>
    <property type="match status" value="1"/>
</dbReference>
<evidence type="ECO:0000256" key="7">
    <source>
        <dbReference type="RuleBase" id="RU363032"/>
    </source>
</evidence>
<dbReference type="PROSITE" id="PS50928">
    <property type="entry name" value="ABC_TM1"/>
    <property type="match status" value="1"/>
</dbReference>
<dbReference type="PANTHER" id="PTHR30183:SF8">
    <property type="entry name" value="MOLYBDENUM TRANSPORT SYSTEM PERMEASE"/>
    <property type="match status" value="1"/>
</dbReference>
<feature type="transmembrane region" description="Helical" evidence="7">
    <location>
        <begin position="88"/>
        <end position="106"/>
    </location>
</feature>
<dbReference type="HOGENOM" id="CLU_1784218_0_0_7"/>
<feature type="domain" description="ABC transmembrane type-1" evidence="8">
    <location>
        <begin position="9"/>
        <end position="147"/>
    </location>
</feature>
<gene>
    <name evidence="9" type="primary">modB</name>
    <name evidence="9" type="ORF">HMPREF0462_0512</name>
</gene>
<protein>
    <submittedName>
        <fullName evidence="9">Molybdenum ABC transporter, permease protein</fullName>
    </submittedName>
</protein>
<keyword evidence="3" id="KW-1003">Cell membrane</keyword>
<accession>F4D542</accession>
<comment type="subcellular location">
    <subcellularLocation>
        <location evidence="1 7">Cell membrane</location>
        <topology evidence="1 7">Multi-pass membrane protein</topology>
    </subcellularLocation>
</comment>
<dbReference type="Pfam" id="PF00528">
    <property type="entry name" value="BPD_transp_1"/>
    <property type="match status" value="1"/>
</dbReference>
<evidence type="ECO:0000256" key="2">
    <source>
        <dbReference type="ARBA" id="ARBA00022448"/>
    </source>
</evidence>
<keyword evidence="5 7" id="KW-1133">Transmembrane helix</keyword>
<organism evidence="9 10">
    <name type="scientific">Helicobacter pylori 83</name>
    <dbReference type="NCBI Taxonomy" id="585538"/>
    <lineage>
        <taxon>Bacteria</taxon>
        <taxon>Pseudomonadati</taxon>
        <taxon>Campylobacterota</taxon>
        <taxon>Epsilonproteobacteria</taxon>
        <taxon>Campylobacterales</taxon>
        <taxon>Helicobacteraceae</taxon>
        <taxon>Helicobacter</taxon>
    </lineage>
</organism>
<dbReference type="GO" id="GO:0005886">
    <property type="term" value="C:plasma membrane"/>
    <property type="evidence" value="ECO:0007669"/>
    <property type="project" value="UniProtKB-SubCell"/>
</dbReference>
<comment type="similarity">
    <text evidence="7">Belongs to the binding-protein-dependent transport system permease family.</text>
</comment>
<proteinExistence type="inferred from homology"/>
<feature type="transmembrane region" description="Helical" evidence="7">
    <location>
        <begin position="12"/>
        <end position="36"/>
    </location>
</feature>
<dbReference type="EMBL" id="CP002605">
    <property type="protein sequence ID" value="AEE70117.1"/>
    <property type="molecule type" value="Genomic_DNA"/>
</dbReference>
<evidence type="ECO:0000259" key="8">
    <source>
        <dbReference type="PROSITE" id="PS50928"/>
    </source>
</evidence>
<dbReference type="InterPro" id="IPR035906">
    <property type="entry name" value="MetI-like_sf"/>
</dbReference>
<evidence type="ECO:0000256" key="3">
    <source>
        <dbReference type="ARBA" id="ARBA00022475"/>
    </source>
</evidence>
<evidence type="ECO:0000313" key="9">
    <source>
        <dbReference type="EMBL" id="AEE70117.1"/>
    </source>
</evidence>
<evidence type="ECO:0000256" key="5">
    <source>
        <dbReference type="ARBA" id="ARBA00022989"/>
    </source>
</evidence>
<name>F4D542_HELPX</name>
<evidence type="ECO:0000256" key="6">
    <source>
        <dbReference type="ARBA" id="ARBA00023136"/>
    </source>
</evidence>
<reference evidence="9 10" key="1">
    <citation type="submission" date="2011-03" db="EMBL/GenBank/DDBJ databases">
        <authorList>
            <person name="Muzny D."/>
            <person name="Qin X."/>
            <person name="Deng J."/>
            <person name="Jiang H."/>
            <person name="Liu Y."/>
            <person name="Qu J."/>
            <person name="Song X.-Z."/>
            <person name="Zhang L."/>
            <person name="Thornton R."/>
            <person name="Coyle M."/>
            <person name="Francisco L."/>
            <person name="Jackson L."/>
            <person name="Javaid M."/>
            <person name="Korchina V."/>
            <person name="Kovar C."/>
            <person name="Mata R."/>
            <person name="Mathew T."/>
            <person name="Ngo R."/>
            <person name="Nguyen L."/>
            <person name="Nguyen N."/>
            <person name="Okwuonu G."/>
            <person name="Ongeri F."/>
            <person name="Pham C."/>
            <person name="Simmons D."/>
            <person name="Wilczek-Boney K."/>
            <person name="Hale W."/>
            <person name="Jakkamsetti A."/>
            <person name="Pham P."/>
            <person name="Ruth R."/>
            <person name="San Lucas F."/>
            <person name="Warren J."/>
            <person name="Zhang J."/>
            <person name="Zhao Z."/>
            <person name="Zhou C."/>
            <person name="Zhu D."/>
            <person name="Lee S."/>
            <person name="Bess C."/>
            <person name="Blankenburg K."/>
            <person name="Forbes L."/>
            <person name="Fu Q."/>
            <person name="Gubbala S."/>
            <person name="Hirani K."/>
            <person name="Jayaseelan J.C."/>
            <person name="Lara F."/>
            <person name="Munidasa M."/>
            <person name="Palculict T."/>
            <person name="Patil S."/>
            <person name="Pu L.-L."/>
            <person name="Saada N."/>
            <person name="Tang L."/>
            <person name="Weissenberger G."/>
            <person name="Zhu Y."/>
            <person name="Hemphill L."/>
            <person name="Shang Y."/>
            <person name="Youmans B."/>
            <person name="Ayvaz T."/>
            <person name="Ross M."/>
            <person name="Santibanez J."/>
            <person name="Aqrawi P."/>
            <person name="Gross S."/>
            <person name="Joshi V."/>
            <person name="Fowler G."/>
            <person name="Nazareth L."/>
            <person name="Reid J."/>
            <person name="Worley K."/>
            <person name="Petrosino J."/>
            <person name="Highlander S."/>
            <person name="Gibbs R."/>
            <person name="Gibbs R."/>
        </authorList>
    </citation>
    <scope>NUCLEOTIDE SEQUENCE [LARGE SCALE GENOMIC DNA]</scope>
    <source>
        <strain evidence="9 10">83</strain>
    </source>
</reference>
<evidence type="ECO:0000313" key="10">
    <source>
        <dbReference type="Proteomes" id="UP000008459"/>
    </source>
</evidence>
<keyword evidence="6 7" id="KW-0472">Membrane</keyword>
<dbReference type="AlphaFoldDB" id="F4D542"/>
<evidence type="ECO:0000256" key="4">
    <source>
        <dbReference type="ARBA" id="ARBA00022692"/>
    </source>
</evidence>
<dbReference type="KEGG" id="hpx:HMPREF0462_0512"/>
<feature type="transmembrane region" description="Helical" evidence="7">
    <location>
        <begin position="48"/>
        <end position="68"/>
    </location>
</feature>
<dbReference type="InterPro" id="IPR000515">
    <property type="entry name" value="MetI-like"/>
</dbReference>
<dbReference type="PANTHER" id="PTHR30183">
    <property type="entry name" value="MOLYBDENUM TRANSPORT SYSTEM PERMEASE PROTEIN MODB"/>
    <property type="match status" value="1"/>
</dbReference>
<keyword evidence="2 7" id="KW-0813">Transport</keyword>
<evidence type="ECO:0000256" key="1">
    <source>
        <dbReference type="ARBA" id="ARBA00004651"/>
    </source>
</evidence>
<keyword evidence="4 7" id="KW-0812">Transmembrane</keyword>
<dbReference type="CDD" id="cd06261">
    <property type="entry name" value="TM_PBP2"/>
    <property type="match status" value="1"/>
</dbReference>
<dbReference type="Proteomes" id="UP000008459">
    <property type="component" value="Chromosome"/>
</dbReference>
<dbReference type="SUPFAM" id="SSF161098">
    <property type="entry name" value="MetI-like"/>
    <property type="match status" value="1"/>
</dbReference>
<dbReference type="GO" id="GO:0055085">
    <property type="term" value="P:transmembrane transport"/>
    <property type="evidence" value="ECO:0007669"/>
    <property type="project" value="InterPro"/>
</dbReference>
<sequence length="147" mass="16329">MDHEFLITMRLSFSLALITTLILLPIGIFLGYFLSLKRNLLTSLTETLVYMPLVLPPSVLGFYLLLIFSPSSFLGAFLQDALNVKLVFSFQGLILGSVIFSLPFMVSPIKSALISLPPSLKEASYSLGKGEYYTLFLSYSLTLNPVY</sequence>